<comment type="caution">
    <text evidence="1">The sequence shown here is derived from an EMBL/GenBank/DDBJ whole genome shotgun (WGS) entry which is preliminary data.</text>
</comment>
<dbReference type="OrthoDB" id="3698588at2"/>
<accession>A0A5S4F6Y2</accession>
<organism evidence="1 2">
    <name type="scientific">Nonomuraea turkmeniaca</name>
    <dbReference type="NCBI Taxonomy" id="103838"/>
    <lineage>
        <taxon>Bacteria</taxon>
        <taxon>Bacillati</taxon>
        <taxon>Actinomycetota</taxon>
        <taxon>Actinomycetes</taxon>
        <taxon>Streptosporangiales</taxon>
        <taxon>Streptosporangiaceae</taxon>
        <taxon>Nonomuraea</taxon>
    </lineage>
</organism>
<evidence type="ECO:0000313" key="2">
    <source>
        <dbReference type="Proteomes" id="UP000309128"/>
    </source>
</evidence>
<dbReference type="RefSeq" id="WP_138670879.1">
    <property type="nucleotide sequence ID" value="NZ_VCKY01000149.1"/>
</dbReference>
<dbReference type="EMBL" id="VCKY01000149">
    <property type="protein sequence ID" value="TMR11729.1"/>
    <property type="molecule type" value="Genomic_DNA"/>
</dbReference>
<dbReference type="Proteomes" id="UP000309128">
    <property type="component" value="Unassembled WGS sequence"/>
</dbReference>
<name>A0A5S4F6Y2_9ACTN</name>
<gene>
    <name evidence="1" type="ORF">ETD86_34740</name>
</gene>
<dbReference type="AlphaFoldDB" id="A0A5S4F6Y2"/>
<proteinExistence type="predicted"/>
<keyword evidence="2" id="KW-1185">Reference proteome</keyword>
<sequence length="139" mass="15455">MAEISIPRGPIQEPPYEAIPYTLGQSPAPANREALRAALSPLELGVYDRQVLDWLSGEAPQIVATVCSLLARKEAEARADERRKTIKEIAVHFDDMVVTREWRRRFEARHAEHLGNGVTVHGLLSAVVDEIKGMACDSR</sequence>
<protein>
    <submittedName>
        <fullName evidence="1">Uncharacterized protein</fullName>
    </submittedName>
</protein>
<evidence type="ECO:0000313" key="1">
    <source>
        <dbReference type="EMBL" id="TMR11729.1"/>
    </source>
</evidence>
<reference evidence="1 2" key="1">
    <citation type="submission" date="2019-05" db="EMBL/GenBank/DDBJ databases">
        <title>Draft genome sequence of Nonomuraea turkmeniaca DSM 43926.</title>
        <authorList>
            <person name="Saricaoglu S."/>
            <person name="Isik K."/>
        </authorList>
    </citation>
    <scope>NUCLEOTIDE SEQUENCE [LARGE SCALE GENOMIC DNA]</scope>
    <source>
        <strain evidence="1 2">DSM 43926</strain>
    </source>
</reference>